<dbReference type="AlphaFoldDB" id="A0A2T5YEG4"/>
<name>A0A2T5YEG4_9BACT</name>
<dbReference type="Proteomes" id="UP000244225">
    <property type="component" value="Unassembled WGS sequence"/>
</dbReference>
<dbReference type="OrthoDB" id="1453786at2"/>
<dbReference type="Pfam" id="PF12508">
    <property type="entry name" value="Transposon_TraM"/>
    <property type="match status" value="1"/>
</dbReference>
<dbReference type="InterPro" id="IPR022187">
    <property type="entry name" value="Conjug_transposon_TraM"/>
</dbReference>
<proteinExistence type="predicted"/>
<dbReference type="RefSeq" id="WP_108213100.1">
    <property type="nucleotide sequence ID" value="NZ_QBKI01000009.1"/>
</dbReference>
<dbReference type="EMBL" id="QBKI01000009">
    <property type="protein sequence ID" value="PTX15102.1"/>
    <property type="molecule type" value="Genomic_DNA"/>
</dbReference>
<organism evidence="2 3">
    <name type="scientific">Pontibacter mucosus</name>
    <dbReference type="NCBI Taxonomy" id="1649266"/>
    <lineage>
        <taxon>Bacteria</taxon>
        <taxon>Pseudomonadati</taxon>
        <taxon>Bacteroidota</taxon>
        <taxon>Cytophagia</taxon>
        <taxon>Cytophagales</taxon>
        <taxon>Hymenobacteraceae</taxon>
        <taxon>Pontibacter</taxon>
    </lineage>
</organism>
<feature type="domain" description="Conjugative transposon TraM C-terminal" evidence="1">
    <location>
        <begin position="270"/>
        <end position="415"/>
    </location>
</feature>
<sequence>MNSPSDAKLRQRKFFLVLPLLVLPFLTMAFWALGGGQGTPFRLPDATGIGGLSLSLPDPQFKHGKGQDKLSLYEQARRSLPKQVTTLEEQVMPEPGIVPPEAVAVAAPDLLSLPAASPEGAAEDAGNLSPASKEEAIDQRLAQLSALAAGAAPAPKAIPPVMQPIQPNARFSQDVDRLEAMMQRMASPGAPNPEMQQMEALLERILDIQHPERLKGQAAEQAPQEPPPALAVAGSRQAAITLLGASEAPAAGFHTMQASPPLHQVSANTVEAVIPTTQTLTAGALVRLRLVEDLQLEGRLVPRGSLLYGTCRLRGERLTIEINSVLFDKTTLTVALTAYDLDGQEGIFIPGAHAREAARQGAGRALQQSLQLPSLSPSLGAQATGAGIAAARDMISRQTRQVKVTLKAGHRLLLQNR</sequence>
<evidence type="ECO:0000313" key="3">
    <source>
        <dbReference type="Proteomes" id="UP000244225"/>
    </source>
</evidence>
<evidence type="ECO:0000259" key="1">
    <source>
        <dbReference type="Pfam" id="PF12508"/>
    </source>
</evidence>
<protein>
    <submittedName>
        <fullName evidence="2">Conjugative transposon TraM protein</fullName>
    </submittedName>
</protein>
<gene>
    <name evidence="2" type="ORF">C8N40_109200</name>
</gene>
<keyword evidence="3" id="KW-1185">Reference proteome</keyword>
<reference evidence="2 3" key="1">
    <citation type="submission" date="2018-04" db="EMBL/GenBank/DDBJ databases">
        <title>Genomic Encyclopedia of Archaeal and Bacterial Type Strains, Phase II (KMG-II): from individual species to whole genera.</title>
        <authorList>
            <person name="Goeker M."/>
        </authorList>
    </citation>
    <scope>NUCLEOTIDE SEQUENCE [LARGE SCALE GENOMIC DNA]</scope>
    <source>
        <strain evidence="2 3">DSM 100162</strain>
    </source>
</reference>
<dbReference type="InterPro" id="IPR055407">
    <property type="entry name" value="TraM_C"/>
</dbReference>
<comment type="caution">
    <text evidence="2">The sequence shown here is derived from an EMBL/GenBank/DDBJ whole genome shotgun (WGS) entry which is preliminary data.</text>
</comment>
<accession>A0A2T5YEG4</accession>
<evidence type="ECO:0000313" key="2">
    <source>
        <dbReference type="EMBL" id="PTX15102.1"/>
    </source>
</evidence>
<dbReference type="NCBIfam" id="TIGR03779">
    <property type="entry name" value="Bac_Flav_CT_M"/>
    <property type="match status" value="1"/>
</dbReference>